<feature type="transmembrane region" description="Helical" evidence="8">
    <location>
        <begin position="200"/>
        <end position="217"/>
    </location>
</feature>
<gene>
    <name evidence="9" type="ORF">RAK27_11215</name>
</gene>
<dbReference type="Pfam" id="PF00950">
    <property type="entry name" value="ABC-3"/>
    <property type="match status" value="1"/>
</dbReference>
<dbReference type="AlphaFoldDB" id="A0AAW9JR89"/>
<sequence>MDILFSISDATGLSVTMINALLSSIILGLISGIIGSFIVLRQLSLMGDALSHAVLPGVALSYMFGVNMMVGATFFGLLASILIEFIIKKSKIKTDTSIGIILSTFFALGIILITKAHSGLDLNHVLFGNILAVTPQEIGTSAIILILVLVTVTLLYKELLITSFDPVMSKAYGLKNNFYHYLLMLLLTVFTVSALSQVGIVLVVALLITPAATAYLWSNKLLHMMIMASALGTISGIIGVLISFSYDLPTSAAIVLVGASFFTISFILSPKNGFLKRRKEEITI</sequence>
<dbReference type="PANTHER" id="PTHR30477:SF13">
    <property type="entry name" value="IRON TRANSPORT SYSTEM MEMBRANE PROTEIN HI_0360-RELATED"/>
    <property type="match status" value="1"/>
</dbReference>
<evidence type="ECO:0000256" key="2">
    <source>
        <dbReference type="ARBA" id="ARBA00008034"/>
    </source>
</evidence>
<dbReference type="SUPFAM" id="SSF81345">
    <property type="entry name" value="ABC transporter involved in vitamin B12 uptake, BtuC"/>
    <property type="match status" value="1"/>
</dbReference>
<feature type="transmembrane region" description="Helical" evidence="8">
    <location>
        <begin position="98"/>
        <end position="118"/>
    </location>
</feature>
<dbReference type="CDD" id="cd06550">
    <property type="entry name" value="TM_ABC_iron-siderophores_like"/>
    <property type="match status" value="1"/>
</dbReference>
<evidence type="ECO:0000256" key="1">
    <source>
        <dbReference type="ARBA" id="ARBA00004141"/>
    </source>
</evidence>
<keyword evidence="3 7" id="KW-0812">Transmembrane</keyword>
<name>A0AAW9JR89_CARML</name>
<keyword evidence="5 8" id="KW-0472">Membrane</keyword>
<comment type="similarity">
    <text evidence="2 7">Belongs to the ABC-3 integral membrane protein family.</text>
</comment>
<evidence type="ECO:0000313" key="10">
    <source>
        <dbReference type="Proteomes" id="UP001290462"/>
    </source>
</evidence>
<feature type="transmembrane region" description="Helical" evidence="8">
    <location>
        <begin position="20"/>
        <end position="40"/>
    </location>
</feature>
<evidence type="ECO:0000256" key="7">
    <source>
        <dbReference type="RuleBase" id="RU003943"/>
    </source>
</evidence>
<feature type="transmembrane region" description="Helical" evidence="8">
    <location>
        <begin position="138"/>
        <end position="156"/>
    </location>
</feature>
<evidence type="ECO:0000313" key="9">
    <source>
        <dbReference type="EMBL" id="MDZ5759230.1"/>
    </source>
</evidence>
<comment type="caution">
    <text evidence="9">The sequence shown here is derived from an EMBL/GenBank/DDBJ whole genome shotgun (WGS) entry which is preliminary data.</text>
</comment>
<feature type="transmembrane region" description="Helical" evidence="8">
    <location>
        <begin position="252"/>
        <end position="269"/>
    </location>
</feature>
<dbReference type="EMBL" id="JAVBVO010000003">
    <property type="protein sequence ID" value="MDZ5759230.1"/>
    <property type="molecule type" value="Genomic_DNA"/>
</dbReference>
<reference evidence="9" key="1">
    <citation type="submission" date="2023-08" db="EMBL/GenBank/DDBJ databases">
        <title>Genomic characterization of piscicolin 126 produced by Carnobacterium maltaromaticum CM22 strain isolated from salmon (Salmo salar).</title>
        <authorList>
            <person name="Gonzalez-Gragera E."/>
            <person name="Garcia-Lopez J.D."/>
            <person name="Teso-Perez C."/>
            <person name="Gimenez-Hernandez I."/>
            <person name="Peralta-Sanchez J.M."/>
            <person name="Valdivia E."/>
            <person name="Montalban-Lopez M."/>
            <person name="Martin-Platero A.M."/>
            <person name="Banos A."/>
            <person name="Martinez-Bueno M."/>
        </authorList>
    </citation>
    <scope>NUCLEOTIDE SEQUENCE</scope>
    <source>
        <strain evidence="9">CM22</strain>
    </source>
</reference>
<dbReference type="InterPro" id="IPR001626">
    <property type="entry name" value="ABC_TroCD"/>
</dbReference>
<dbReference type="InterPro" id="IPR037294">
    <property type="entry name" value="ABC_BtuC-like"/>
</dbReference>
<accession>A0AAW9JR89</accession>
<protein>
    <recommendedName>
        <fullName evidence="6">Manganese import system permease protein ScaB</fullName>
    </recommendedName>
</protein>
<organism evidence="9 10">
    <name type="scientific">Carnobacterium maltaromaticum</name>
    <name type="common">Carnobacterium piscicola</name>
    <dbReference type="NCBI Taxonomy" id="2751"/>
    <lineage>
        <taxon>Bacteria</taxon>
        <taxon>Bacillati</taxon>
        <taxon>Bacillota</taxon>
        <taxon>Bacilli</taxon>
        <taxon>Lactobacillales</taxon>
        <taxon>Carnobacteriaceae</taxon>
        <taxon>Carnobacterium</taxon>
    </lineage>
</organism>
<dbReference type="GO" id="GO:0010043">
    <property type="term" value="P:response to zinc ion"/>
    <property type="evidence" value="ECO:0007669"/>
    <property type="project" value="TreeGrafter"/>
</dbReference>
<keyword evidence="7" id="KW-0813">Transport</keyword>
<dbReference type="GO" id="GO:0071281">
    <property type="term" value="P:cellular response to iron ion"/>
    <property type="evidence" value="ECO:0007669"/>
    <property type="project" value="UniProtKB-ARBA"/>
</dbReference>
<proteinExistence type="inferred from homology"/>
<feature type="transmembrane region" description="Helical" evidence="8">
    <location>
        <begin position="224"/>
        <end position="246"/>
    </location>
</feature>
<dbReference type="GeneID" id="83604810"/>
<evidence type="ECO:0000256" key="4">
    <source>
        <dbReference type="ARBA" id="ARBA00022989"/>
    </source>
</evidence>
<evidence type="ECO:0000256" key="3">
    <source>
        <dbReference type="ARBA" id="ARBA00022692"/>
    </source>
</evidence>
<dbReference type="Proteomes" id="UP001290462">
    <property type="component" value="Unassembled WGS sequence"/>
</dbReference>
<dbReference type="FunFam" id="1.10.3470.10:FF:000003">
    <property type="entry name" value="Iron ABC transporter permease SitD"/>
    <property type="match status" value="1"/>
</dbReference>
<dbReference type="RefSeq" id="WP_010053567.1">
    <property type="nucleotide sequence ID" value="NZ_BJOJ01000088.1"/>
</dbReference>
<keyword evidence="4 8" id="KW-1133">Transmembrane helix</keyword>
<comment type="subcellular location">
    <subcellularLocation>
        <location evidence="7">Cell membrane</location>
        <topology evidence="7">Multi-pass membrane protein</topology>
    </subcellularLocation>
    <subcellularLocation>
        <location evidence="1">Membrane</location>
        <topology evidence="1">Multi-pass membrane protein</topology>
    </subcellularLocation>
</comment>
<dbReference type="GO" id="GO:0055085">
    <property type="term" value="P:transmembrane transport"/>
    <property type="evidence" value="ECO:0007669"/>
    <property type="project" value="InterPro"/>
</dbReference>
<dbReference type="Gene3D" id="1.10.3470.10">
    <property type="entry name" value="ABC transporter involved in vitamin B12 uptake, BtuC"/>
    <property type="match status" value="1"/>
</dbReference>
<evidence type="ECO:0000256" key="5">
    <source>
        <dbReference type="ARBA" id="ARBA00023136"/>
    </source>
</evidence>
<feature type="transmembrane region" description="Helical" evidence="8">
    <location>
        <begin position="177"/>
        <end position="194"/>
    </location>
</feature>
<dbReference type="GO" id="GO:0043190">
    <property type="term" value="C:ATP-binding cassette (ABC) transporter complex"/>
    <property type="evidence" value="ECO:0007669"/>
    <property type="project" value="InterPro"/>
</dbReference>
<evidence type="ECO:0000256" key="8">
    <source>
        <dbReference type="SAM" id="Phobius"/>
    </source>
</evidence>
<feature type="transmembrane region" description="Helical" evidence="8">
    <location>
        <begin position="60"/>
        <end position="86"/>
    </location>
</feature>
<dbReference type="PANTHER" id="PTHR30477">
    <property type="entry name" value="ABC-TRANSPORTER METAL-BINDING PROTEIN"/>
    <property type="match status" value="1"/>
</dbReference>
<evidence type="ECO:0000256" key="6">
    <source>
        <dbReference type="ARBA" id="ARBA00072924"/>
    </source>
</evidence>